<reference evidence="2" key="1">
    <citation type="submission" date="2021-02" db="EMBL/GenBank/DDBJ databases">
        <authorList>
            <person name="Dougan E. K."/>
            <person name="Rhodes N."/>
            <person name="Thang M."/>
            <person name="Chan C."/>
        </authorList>
    </citation>
    <scope>NUCLEOTIDE SEQUENCE</scope>
</reference>
<accession>A0A813D5N1</accession>
<feature type="compositionally biased region" description="Acidic residues" evidence="1">
    <location>
        <begin position="18"/>
        <end position="30"/>
    </location>
</feature>
<evidence type="ECO:0000256" key="1">
    <source>
        <dbReference type="SAM" id="MobiDB-lite"/>
    </source>
</evidence>
<dbReference type="OrthoDB" id="436967at2759"/>
<evidence type="ECO:0000313" key="3">
    <source>
        <dbReference type="Proteomes" id="UP000654075"/>
    </source>
</evidence>
<gene>
    <name evidence="2" type="ORF">PGLA1383_LOCUS28</name>
</gene>
<comment type="caution">
    <text evidence="2">The sequence shown here is derived from an EMBL/GenBank/DDBJ whole genome shotgun (WGS) entry which is preliminary data.</text>
</comment>
<feature type="non-terminal residue" evidence="2">
    <location>
        <position position="126"/>
    </location>
</feature>
<name>A0A813D5N1_POLGL</name>
<protein>
    <submittedName>
        <fullName evidence="2">Uncharacterized protein</fullName>
    </submittedName>
</protein>
<evidence type="ECO:0000313" key="2">
    <source>
        <dbReference type="EMBL" id="CAE8580995.1"/>
    </source>
</evidence>
<feature type="region of interest" description="Disordered" evidence="1">
    <location>
        <begin position="1"/>
        <end position="51"/>
    </location>
</feature>
<dbReference type="AlphaFoldDB" id="A0A813D5N1"/>
<keyword evidence="3" id="KW-1185">Reference proteome</keyword>
<proteinExistence type="predicted"/>
<sequence length="126" mass="13928">MPDDDDEPGLVAEPGDIVVDEAEDMSEGEEASLQRREGASLPSPSDPTKAEREFHNLTHLPHRSWCAHCTRGRGVARDRKNLRAAAERDVPLIAVDYLFLGAQDSETTMPIIVLKNTASRRVFAYA</sequence>
<dbReference type="EMBL" id="CAJNNV010000004">
    <property type="protein sequence ID" value="CAE8580995.1"/>
    <property type="molecule type" value="Genomic_DNA"/>
</dbReference>
<organism evidence="2 3">
    <name type="scientific">Polarella glacialis</name>
    <name type="common">Dinoflagellate</name>
    <dbReference type="NCBI Taxonomy" id="89957"/>
    <lineage>
        <taxon>Eukaryota</taxon>
        <taxon>Sar</taxon>
        <taxon>Alveolata</taxon>
        <taxon>Dinophyceae</taxon>
        <taxon>Suessiales</taxon>
        <taxon>Suessiaceae</taxon>
        <taxon>Polarella</taxon>
    </lineage>
</organism>
<dbReference type="Proteomes" id="UP000654075">
    <property type="component" value="Unassembled WGS sequence"/>
</dbReference>